<reference evidence="1 2" key="1">
    <citation type="journal article" date="2010" name="Stand. Genomic Sci.">
        <title>Complete genome sequence of Conexibacter woesei type strain (ID131577).</title>
        <authorList>
            <person name="Pukall R."/>
            <person name="Lapidus A."/>
            <person name="Glavina Del Rio T."/>
            <person name="Copeland A."/>
            <person name="Tice H."/>
            <person name="Cheng J.-F."/>
            <person name="Lucas S."/>
            <person name="Chen F."/>
            <person name="Nolan M."/>
            <person name="Bruce D."/>
            <person name="Goodwin L."/>
            <person name="Pitluck S."/>
            <person name="Mavromatis K."/>
            <person name="Ivanova N."/>
            <person name="Ovchinnikova G."/>
            <person name="Pati A."/>
            <person name="Chen A."/>
            <person name="Palaniappan K."/>
            <person name="Land M."/>
            <person name="Hauser L."/>
            <person name="Chang Y.-J."/>
            <person name="Jeffries C.D."/>
            <person name="Chain P."/>
            <person name="Meincke L."/>
            <person name="Sims D."/>
            <person name="Brettin T."/>
            <person name="Detter J.C."/>
            <person name="Rohde M."/>
            <person name="Goeker M."/>
            <person name="Bristow J."/>
            <person name="Eisen J.A."/>
            <person name="Markowitz V."/>
            <person name="Kyrpides N.C."/>
            <person name="Klenk H.-P."/>
            <person name="Hugenholtz P."/>
        </authorList>
    </citation>
    <scope>NUCLEOTIDE SEQUENCE [LARGE SCALE GENOMIC DNA]</scope>
    <source>
        <strain evidence="2">DSM 14684 / CIP 108061 / JCM 11494 / NBRC 100937 / ID131577</strain>
    </source>
</reference>
<dbReference type="OrthoDB" id="192660at2"/>
<dbReference type="eggNOG" id="ENOG503373Z">
    <property type="taxonomic scope" value="Bacteria"/>
</dbReference>
<sequence length="341" mass="36814">MPISAFRRSLDAALLDFAWAEWAQMGVLASAPRRSPWAEDPEALIIFTLEVARDDPRLFDELLDWLLSNEPLVSVRRLRTFARAPADAQLLAAALGWVDVHRPRARLRGRPAAPPVGEPARLFHDGFPVREPDPSFLSAGLLRGTVLPSGKAQSPDMRAPINLAFRLRQLLGVGARAEAVRLLLTSAAPRVGVAGLAASSGYARRNVLEAAGSLENAGVIAVSRMRGDHRFTIDKSRWADFLGLGANELPEGRDWPHLFAALVGIRRGLAVMEAEDLSDYMLASRARDLLAEVTDFLMRADVPVVENAGIEAAWSDLEQAAAAAVGALSSAGGRDRRGRSG</sequence>
<protein>
    <submittedName>
        <fullName evidence="1">Uncharacterized protein</fullName>
    </submittedName>
</protein>
<name>D3FB28_CONWI</name>
<dbReference type="RefSeq" id="WP_012936271.1">
    <property type="nucleotide sequence ID" value="NC_013739.1"/>
</dbReference>
<dbReference type="Proteomes" id="UP000008229">
    <property type="component" value="Chromosome"/>
</dbReference>
<evidence type="ECO:0000313" key="2">
    <source>
        <dbReference type="Proteomes" id="UP000008229"/>
    </source>
</evidence>
<reference evidence="2" key="2">
    <citation type="submission" date="2010-01" db="EMBL/GenBank/DDBJ databases">
        <title>The complete genome of Conexibacter woesei DSM 14684.</title>
        <authorList>
            <consortium name="US DOE Joint Genome Institute (JGI-PGF)"/>
            <person name="Lucas S."/>
            <person name="Copeland A."/>
            <person name="Lapidus A."/>
            <person name="Glavina del Rio T."/>
            <person name="Dalin E."/>
            <person name="Tice H."/>
            <person name="Bruce D."/>
            <person name="Goodwin L."/>
            <person name="Pitluck S."/>
            <person name="Kyrpides N."/>
            <person name="Mavromatis K."/>
            <person name="Ivanova N."/>
            <person name="Mikhailova N."/>
            <person name="Chertkov O."/>
            <person name="Brettin T."/>
            <person name="Detter J.C."/>
            <person name="Han C."/>
            <person name="Larimer F."/>
            <person name="Land M."/>
            <person name="Hauser L."/>
            <person name="Markowitz V."/>
            <person name="Cheng J.-F."/>
            <person name="Hugenholtz P."/>
            <person name="Woyke T."/>
            <person name="Wu D."/>
            <person name="Pukall R."/>
            <person name="Steenblock K."/>
            <person name="Schneider S."/>
            <person name="Klenk H.-P."/>
            <person name="Eisen J.A."/>
        </authorList>
    </citation>
    <scope>NUCLEOTIDE SEQUENCE [LARGE SCALE GENOMIC DNA]</scope>
    <source>
        <strain evidence="2">DSM 14684 / CIP 108061 / JCM 11494 / NBRC 100937 / ID131577</strain>
    </source>
</reference>
<gene>
    <name evidence="1" type="ordered locus">Cwoe_4807</name>
</gene>
<proteinExistence type="predicted"/>
<dbReference type="HOGENOM" id="CLU_745640_0_0_11"/>
<dbReference type="AlphaFoldDB" id="D3FB28"/>
<accession>D3FB28</accession>
<keyword evidence="2" id="KW-1185">Reference proteome</keyword>
<dbReference type="EMBL" id="CP001854">
    <property type="protein sequence ID" value="ADB53220.1"/>
    <property type="molecule type" value="Genomic_DNA"/>
</dbReference>
<dbReference type="KEGG" id="cwo:Cwoe_4807"/>
<dbReference type="STRING" id="469383.Cwoe_4807"/>
<organism evidence="1 2">
    <name type="scientific">Conexibacter woesei (strain DSM 14684 / CCUG 47730 / CIP 108061 / JCM 11494 / NBRC 100937 / ID131577)</name>
    <dbReference type="NCBI Taxonomy" id="469383"/>
    <lineage>
        <taxon>Bacteria</taxon>
        <taxon>Bacillati</taxon>
        <taxon>Actinomycetota</taxon>
        <taxon>Thermoleophilia</taxon>
        <taxon>Solirubrobacterales</taxon>
        <taxon>Conexibacteraceae</taxon>
        <taxon>Conexibacter</taxon>
    </lineage>
</organism>
<evidence type="ECO:0000313" key="1">
    <source>
        <dbReference type="EMBL" id="ADB53220.1"/>
    </source>
</evidence>